<organism evidence="2">
    <name type="scientific">Cyprinus carpio</name>
    <name type="common">Common carp</name>
    <dbReference type="NCBI Taxonomy" id="7962"/>
    <lineage>
        <taxon>Eukaryota</taxon>
        <taxon>Metazoa</taxon>
        <taxon>Chordata</taxon>
        <taxon>Craniata</taxon>
        <taxon>Vertebrata</taxon>
        <taxon>Euteleostomi</taxon>
        <taxon>Actinopterygii</taxon>
        <taxon>Neopterygii</taxon>
        <taxon>Teleostei</taxon>
        <taxon>Ostariophysi</taxon>
        <taxon>Cypriniformes</taxon>
        <taxon>Cyprinidae</taxon>
        <taxon>Cyprininae</taxon>
        <taxon>Cyprinus</taxon>
    </lineage>
</organism>
<dbReference type="RefSeq" id="XP_042586469.1">
    <property type="nucleotide sequence ID" value="XM_042730535.1"/>
</dbReference>
<name>A0A9Q9WN73_CYPCA</name>
<keyword evidence="1" id="KW-1133">Transmembrane helix</keyword>
<dbReference type="Proteomes" id="UP001155660">
    <property type="component" value="Chromosome B9"/>
</dbReference>
<dbReference type="InterPro" id="IPR051193">
    <property type="entry name" value="GPCR_endothelin_rcpt"/>
</dbReference>
<accession>A0A9Q9WN73</accession>
<keyword evidence="1" id="KW-0472">Membrane</keyword>
<reference evidence="2" key="1">
    <citation type="submission" date="2025-08" db="UniProtKB">
        <authorList>
            <consortium name="RefSeq"/>
        </authorList>
    </citation>
    <scope>IDENTIFICATION</scope>
    <source>
        <tissue evidence="2">Muscle</tissue>
    </source>
</reference>
<dbReference type="GO" id="GO:0048066">
    <property type="term" value="P:developmental pigmentation"/>
    <property type="evidence" value="ECO:0007669"/>
    <property type="project" value="TreeGrafter"/>
</dbReference>
<protein>
    <submittedName>
        <fullName evidence="2">Endothelin receptor type B-like</fullName>
    </submittedName>
</protein>
<dbReference type="KEGG" id="ccar:109091714"/>
<keyword evidence="1" id="KW-0812">Transmembrane</keyword>
<evidence type="ECO:0000256" key="1">
    <source>
        <dbReference type="SAM" id="Phobius"/>
    </source>
</evidence>
<sequence length="92" mass="11010">MTWRILSRSVKKLDKHIKQRHEVEWTVLCLVLVFAVCWFPLHLSRILKLTIYDEHDPNKGHSRRRLLSFIQTRPHSGRQTKFHEVKGHGANF</sequence>
<proteinExistence type="predicted"/>
<dbReference type="PANTHER" id="PTHR46099">
    <property type="entry name" value="G_PROTEIN_RECEP_F1_2 DOMAIN-CONTAINING PROTEIN"/>
    <property type="match status" value="1"/>
</dbReference>
<dbReference type="SUPFAM" id="SSF81321">
    <property type="entry name" value="Family A G protein-coupled receptor-like"/>
    <property type="match status" value="1"/>
</dbReference>
<gene>
    <name evidence="2" type="primary">LOC109091714</name>
</gene>
<evidence type="ECO:0000313" key="2">
    <source>
        <dbReference type="RefSeq" id="XP_042586469.1"/>
    </source>
</evidence>
<dbReference type="GO" id="GO:0005886">
    <property type="term" value="C:plasma membrane"/>
    <property type="evidence" value="ECO:0007669"/>
    <property type="project" value="TreeGrafter"/>
</dbReference>
<dbReference type="GO" id="GO:0004962">
    <property type="term" value="F:endothelin receptor activity"/>
    <property type="evidence" value="ECO:0007669"/>
    <property type="project" value="TreeGrafter"/>
</dbReference>
<feature type="transmembrane region" description="Helical" evidence="1">
    <location>
        <begin position="21"/>
        <end position="41"/>
    </location>
</feature>
<dbReference type="GO" id="GO:0042310">
    <property type="term" value="P:vasoconstriction"/>
    <property type="evidence" value="ECO:0007669"/>
    <property type="project" value="TreeGrafter"/>
</dbReference>
<dbReference type="PANTHER" id="PTHR46099:SF3">
    <property type="entry name" value="ENDOTHELIN RECEPTOR TYPE B"/>
    <property type="match status" value="1"/>
</dbReference>
<dbReference type="GeneID" id="109091714"/>
<dbReference type="AlphaFoldDB" id="A0A9Q9WN73"/>
<dbReference type="OrthoDB" id="10049706at2759"/>